<dbReference type="InterPro" id="IPR000742">
    <property type="entry name" value="EGF"/>
</dbReference>
<sequence length="1108" mass="116889">MFSTSVVLYLAFQASVVAQSSTTASVICIAGQCVQGFSNTTIGAKIAASGSTALQLLPGQYTSTTNPQLLHNLLTSSSSKLSPSPGFENASLASLPLNLELAPGAALFSERLYAGQSTFSALPSTPASNGSSLTSLAAGSVAVSSNVWVAVSSNASSNQRVVLWDSVPDFAQLPSSVTSRSLAILDIQSSTCSPPCSGNGVCSASGTCSCPTGFTGSSCESCAAGFFGSKCQPCPDGCSKCDEGINGTGRCLVPTVKDAPSTCNCENGKCGSNGQCTCNPGWTTGDDGKSCAKCATGFFQTSGGDCQVCQLGCTQCADTSGTCIACKTGFTQNANDKSKCNPVSTITTSNTVCPDGSFSTGAQCATCSPTCRTCNGGTSNDCTLCAIGTYLFNGNCVAADTNGICQGTNGMIADNNKNECDTCPSKCTSCKIPSFSTASTVNQLQCTGCLPGSVLSQGKCVQSCPAGTFVSPTDNFTCTPCSSSCATCAGNANFCLTCTSNLLASPTGQCVSTCPPSSFPSTAASGSCLTCHPDCTSCSGSSFNQCTTCPPSRPVLSNGRCLPTCSKKQFFDTTSSQCKDCNSACGSCSGPGDGDCLACDTSKVLKGGSCVDANCGQGAATLPGLGVCLSSLVIVPGTTGTSPTPLPTITGLADPTIISGKKRLEWWEILLMALGCAFIFVVIVWLWRRRAKKQRKERTKEFAKAKKLDGKGWRRFRFGFGWLWGRNKKPKDVNAELPVAYNHHERSSVIGSVKSWGRETAYTQDFKMKNITPSPQPPPKHLERSNSSSSPGSEPRHPHDEAYKRETVDDLISAYNYSTHSPSALPSLNERRKDEYTARLKARVDADNLERSNSRHTHSHSLFEEVTGQRRNTPEPRQPVRSSPMSFSGGSSLRTSTIHVPALEKGLKLKQQQKDSVKEGRLVDFDQQSVRDMTDAQRYMLANKPILSPPPPQLTRTEQSLPQFHPIPTYASSSRLHPNLTGTTMTSRVPPPPFIDTSLNMNLTGGSFMPIPVTLNSNSTSGTPTGTYWLTPVPTGLSAQQQQQLQLQMQQGQLQTQPYQMQIQPQQQPQMQIYSTPAEDTVVLQPMMTGASNTSNGSSRNPFRKGSY</sequence>
<keyword evidence="5" id="KW-0472">Membrane</keyword>
<accession>A0A9P6ERI3</accession>
<feature type="region of interest" description="Disordered" evidence="4">
    <location>
        <begin position="847"/>
        <end position="894"/>
    </location>
</feature>
<evidence type="ECO:0000313" key="8">
    <source>
        <dbReference type="EMBL" id="KAF9533620.1"/>
    </source>
</evidence>
<dbReference type="AlphaFoldDB" id="A0A9P6ERI3"/>
<evidence type="ECO:0000256" key="5">
    <source>
        <dbReference type="SAM" id="Phobius"/>
    </source>
</evidence>
<keyword evidence="6" id="KW-0732">Signal</keyword>
<keyword evidence="1 3" id="KW-0245">EGF-like domain</keyword>
<evidence type="ECO:0000256" key="6">
    <source>
        <dbReference type="SAM" id="SignalP"/>
    </source>
</evidence>
<evidence type="ECO:0000256" key="4">
    <source>
        <dbReference type="SAM" id="MobiDB-lite"/>
    </source>
</evidence>
<dbReference type="SUPFAM" id="SSF57184">
    <property type="entry name" value="Growth factor receptor domain"/>
    <property type="match status" value="3"/>
</dbReference>
<proteinExistence type="predicted"/>
<feature type="domain" description="EGF-like" evidence="7">
    <location>
        <begin position="188"/>
        <end position="220"/>
    </location>
</feature>
<dbReference type="OrthoDB" id="18487at2759"/>
<dbReference type="Pfam" id="PF23106">
    <property type="entry name" value="EGF_Teneurin"/>
    <property type="match status" value="1"/>
</dbReference>
<dbReference type="EMBL" id="MU157828">
    <property type="protein sequence ID" value="KAF9533620.1"/>
    <property type="molecule type" value="Genomic_DNA"/>
</dbReference>
<dbReference type="CDD" id="cd00064">
    <property type="entry name" value="FU"/>
    <property type="match status" value="5"/>
</dbReference>
<dbReference type="Proteomes" id="UP000807306">
    <property type="component" value="Unassembled WGS sequence"/>
</dbReference>
<evidence type="ECO:0000256" key="3">
    <source>
        <dbReference type="PROSITE-ProRule" id="PRU00076"/>
    </source>
</evidence>
<reference evidence="8" key="1">
    <citation type="submission" date="2020-11" db="EMBL/GenBank/DDBJ databases">
        <authorList>
            <consortium name="DOE Joint Genome Institute"/>
            <person name="Ahrendt S."/>
            <person name="Riley R."/>
            <person name="Andreopoulos W."/>
            <person name="Labutti K."/>
            <person name="Pangilinan J."/>
            <person name="Ruiz-Duenas F.J."/>
            <person name="Barrasa J.M."/>
            <person name="Sanchez-Garcia M."/>
            <person name="Camarero S."/>
            <person name="Miyauchi S."/>
            <person name="Serrano A."/>
            <person name="Linde D."/>
            <person name="Babiker R."/>
            <person name="Drula E."/>
            <person name="Ayuso-Fernandez I."/>
            <person name="Pacheco R."/>
            <person name="Padilla G."/>
            <person name="Ferreira P."/>
            <person name="Barriuso J."/>
            <person name="Kellner H."/>
            <person name="Castanera R."/>
            <person name="Alfaro M."/>
            <person name="Ramirez L."/>
            <person name="Pisabarro A.G."/>
            <person name="Kuo A."/>
            <person name="Tritt A."/>
            <person name="Lipzen A."/>
            <person name="He G."/>
            <person name="Yan M."/>
            <person name="Ng V."/>
            <person name="Cullen D."/>
            <person name="Martin F."/>
            <person name="Rosso M.-N."/>
            <person name="Henrissat B."/>
            <person name="Hibbett D."/>
            <person name="Martinez A.T."/>
            <person name="Grigoriev I.V."/>
        </authorList>
    </citation>
    <scope>NUCLEOTIDE SEQUENCE</scope>
    <source>
        <strain evidence="8">CBS 506.95</strain>
    </source>
</reference>
<feature type="chain" id="PRO_5040320873" description="EGF-like domain-containing protein" evidence="6">
    <location>
        <begin position="19"/>
        <end position="1108"/>
    </location>
</feature>
<name>A0A9P6ERI3_9AGAR</name>
<dbReference type="GO" id="GO:0009888">
    <property type="term" value="P:tissue development"/>
    <property type="evidence" value="ECO:0007669"/>
    <property type="project" value="TreeGrafter"/>
</dbReference>
<dbReference type="PANTHER" id="PTHR10574:SF406">
    <property type="entry name" value="LAMININ SUBUNIT ALPHA 5"/>
    <property type="match status" value="1"/>
</dbReference>
<evidence type="ECO:0000256" key="1">
    <source>
        <dbReference type="ARBA" id="ARBA00022536"/>
    </source>
</evidence>
<dbReference type="CDD" id="cd00055">
    <property type="entry name" value="EGF_Lam"/>
    <property type="match status" value="1"/>
</dbReference>
<dbReference type="Gene3D" id="2.10.25.10">
    <property type="entry name" value="Laminin"/>
    <property type="match status" value="1"/>
</dbReference>
<keyword evidence="9" id="KW-1185">Reference proteome</keyword>
<feature type="signal peptide" evidence="6">
    <location>
        <begin position="1"/>
        <end position="18"/>
    </location>
</feature>
<dbReference type="SMART" id="SM00261">
    <property type="entry name" value="FU"/>
    <property type="match status" value="7"/>
</dbReference>
<dbReference type="InterPro" id="IPR002049">
    <property type="entry name" value="LE_dom"/>
</dbReference>
<dbReference type="SMART" id="SM00181">
    <property type="entry name" value="EGF"/>
    <property type="match status" value="6"/>
</dbReference>
<feature type="disulfide bond" evidence="3">
    <location>
        <begin position="192"/>
        <end position="202"/>
    </location>
</feature>
<keyword evidence="2 3" id="KW-1015">Disulfide bond</keyword>
<gene>
    <name evidence="8" type="ORF">CPB83DRAFT_890095</name>
</gene>
<evidence type="ECO:0000259" key="7">
    <source>
        <dbReference type="PROSITE" id="PS50026"/>
    </source>
</evidence>
<evidence type="ECO:0000256" key="2">
    <source>
        <dbReference type="ARBA" id="ARBA00023157"/>
    </source>
</evidence>
<comment type="caution">
    <text evidence="8">The sequence shown here is derived from an EMBL/GenBank/DDBJ whole genome shotgun (WGS) entry which is preliminary data.</text>
</comment>
<dbReference type="PROSITE" id="PS00022">
    <property type="entry name" value="EGF_1"/>
    <property type="match status" value="1"/>
</dbReference>
<dbReference type="Gene3D" id="2.10.220.10">
    <property type="entry name" value="Hormone Receptor, Insulin-like Growth Factor Receptor 1, Chain A, domain 2"/>
    <property type="match status" value="4"/>
</dbReference>
<evidence type="ECO:0000313" key="9">
    <source>
        <dbReference type="Proteomes" id="UP000807306"/>
    </source>
</evidence>
<dbReference type="InterPro" id="IPR009030">
    <property type="entry name" value="Growth_fac_rcpt_cys_sf"/>
</dbReference>
<feature type="compositionally biased region" description="Polar residues" evidence="4">
    <location>
        <begin position="1090"/>
        <end position="1101"/>
    </location>
</feature>
<protein>
    <recommendedName>
        <fullName evidence="7">EGF-like domain-containing protein</fullName>
    </recommendedName>
</protein>
<organism evidence="8 9">
    <name type="scientific">Crepidotus variabilis</name>
    <dbReference type="NCBI Taxonomy" id="179855"/>
    <lineage>
        <taxon>Eukaryota</taxon>
        <taxon>Fungi</taxon>
        <taxon>Dikarya</taxon>
        <taxon>Basidiomycota</taxon>
        <taxon>Agaricomycotina</taxon>
        <taxon>Agaricomycetes</taxon>
        <taxon>Agaricomycetidae</taxon>
        <taxon>Agaricales</taxon>
        <taxon>Agaricineae</taxon>
        <taxon>Crepidotaceae</taxon>
        <taxon>Crepidotus</taxon>
    </lineage>
</organism>
<dbReference type="PROSITE" id="PS50026">
    <property type="entry name" value="EGF_3"/>
    <property type="match status" value="1"/>
</dbReference>
<dbReference type="InterPro" id="IPR006212">
    <property type="entry name" value="Furin_repeat"/>
</dbReference>
<feature type="disulfide bond" evidence="3">
    <location>
        <begin position="210"/>
        <end position="219"/>
    </location>
</feature>
<feature type="region of interest" description="Disordered" evidence="4">
    <location>
        <begin position="765"/>
        <end position="800"/>
    </location>
</feature>
<keyword evidence="5" id="KW-1133">Transmembrane helix</keyword>
<feature type="compositionally biased region" description="Low complexity" evidence="4">
    <location>
        <begin position="882"/>
        <end position="892"/>
    </location>
</feature>
<comment type="caution">
    <text evidence="3">Lacks conserved residue(s) required for the propagation of feature annotation.</text>
</comment>
<dbReference type="InterPro" id="IPR050440">
    <property type="entry name" value="Laminin/Netrin_ECM"/>
</dbReference>
<dbReference type="PANTHER" id="PTHR10574">
    <property type="entry name" value="NETRIN/LAMININ-RELATED"/>
    <property type="match status" value="1"/>
</dbReference>
<feature type="transmembrane region" description="Helical" evidence="5">
    <location>
        <begin position="666"/>
        <end position="687"/>
    </location>
</feature>
<feature type="region of interest" description="Disordered" evidence="4">
    <location>
        <begin position="1088"/>
        <end position="1108"/>
    </location>
</feature>
<keyword evidence="5" id="KW-0812">Transmembrane</keyword>